<sequence>MKFSNAFIQSIAIVVMLAELPKDIQLKSYEISSKMGVSHSYLQKIAKKLKDANIIDSEASKNGGYSLSKAPNEISFLDLFVAIETNDSFVKKGNYEIIHNMFDSKELILEYGELSRSILQKAEINFKNTLSHHLISEVIPKDKNGNYLKINWKDH</sequence>
<dbReference type="EMBL" id="NGJS01000006">
    <property type="protein sequence ID" value="RST99173.1"/>
    <property type="molecule type" value="Genomic_DNA"/>
</dbReference>
<dbReference type="InterPro" id="IPR036388">
    <property type="entry name" value="WH-like_DNA-bd_sf"/>
</dbReference>
<name>A0A429ZYX3_9ENTE</name>
<dbReference type="PANTHER" id="PTHR33221">
    <property type="entry name" value="WINGED HELIX-TURN-HELIX TRANSCRIPTIONAL REGULATOR, RRF2 FAMILY"/>
    <property type="match status" value="1"/>
</dbReference>
<dbReference type="GO" id="GO:0005829">
    <property type="term" value="C:cytosol"/>
    <property type="evidence" value="ECO:0007669"/>
    <property type="project" value="TreeGrafter"/>
</dbReference>
<dbReference type="OrthoDB" id="9808360at2"/>
<organism evidence="1 2">
    <name type="scientific">Vagococcus vulneris</name>
    <dbReference type="NCBI Taxonomy" id="1977869"/>
    <lineage>
        <taxon>Bacteria</taxon>
        <taxon>Bacillati</taxon>
        <taxon>Bacillota</taxon>
        <taxon>Bacilli</taxon>
        <taxon>Lactobacillales</taxon>
        <taxon>Enterococcaceae</taxon>
        <taxon>Vagococcus</taxon>
    </lineage>
</organism>
<dbReference type="SUPFAM" id="SSF46785">
    <property type="entry name" value="Winged helix' DNA-binding domain"/>
    <property type="match status" value="1"/>
</dbReference>
<dbReference type="InterPro" id="IPR036390">
    <property type="entry name" value="WH_DNA-bd_sf"/>
</dbReference>
<dbReference type="AlphaFoldDB" id="A0A429ZYX3"/>
<gene>
    <name evidence="1" type="ORF">CBF37_05775</name>
</gene>
<evidence type="ECO:0008006" key="3">
    <source>
        <dbReference type="Google" id="ProtNLM"/>
    </source>
</evidence>
<proteinExistence type="predicted"/>
<comment type="caution">
    <text evidence="1">The sequence shown here is derived from an EMBL/GenBank/DDBJ whole genome shotgun (WGS) entry which is preliminary data.</text>
</comment>
<keyword evidence="2" id="KW-1185">Reference proteome</keyword>
<dbReference type="Proteomes" id="UP000287857">
    <property type="component" value="Unassembled WGS sequence"/>
</dbReference>
<dbReference type="GO" id="GO:0003700">
    <property type="term" value="F:DNA-binding transcription factor activity"/>
    <property type="evidence" value="ECO:0007669"/>
    <property type="project" value="TreeGrafter"/>
</dbReference>
<dbReference type="InterPro" id="IPR000944">
    <property type="entry name" value="Tscrpt_reg_Rrf2"/>
</dbReference>
<protein>
    <recommendedName>
        <fullName evidence="3">Rrf2 family transcriptional regulator</fullName>
    </recommendedName>
</protein>
<dbReference type="PROSITE" id="PS51197">
    <property type="entry name" value="HTH_RRF2_2"/>
    <property type="match status" value="1"/>
</dbReference>
<dbReference type="PANTHER" id="PTHR33221:SF9">
    <property type="entry name" value="RRF2 FAMILY PROTEIN"/>
    <property type="match status" value="1"/>
</dbReference>
<dbReference type="RefSeq" id="WP_125983802.1">
    <property type="nucleotide sequence ID" value="NZ_NGJS01000006.1"/>
</dbReference>
<evidence type="ECO:0000313" key="1">
    <source>
        <dbReference type="EMBL" id="RST99173.1"/>
    </source>
</evidence>
<accession>A0A429ZYX3</accession>
<dbReference type="Pfam" id="PF02082">
    <property type="entry name" value="Rrf2"/>
    <property type="match status" value="1"/>
</dbReference>
<evidence type="ECO:0000313" key="2">
    <source>
        <dbReference type="Proteomes" id="UP000287857"/>
    </source>
</evidence>
<reference evidence="1 2" key="1">
    <citation type="submission" date="2017-05" db="EMBL/GenBank/DDBJ databases">
        <title>Vagococcus spp. assemblies.</title>
        <authorList>
            <person name="Gulvik C.A."/>
        </authorList>
    </citation>
    <scope>NUCLEOTIDE SEQUENCE [LARGE SCALE GENOMIC DNA]</scope>
    <source>
        <strain evidence="1 2">SS1995</strain>
    </source>
</reference>
<dbReference type="Gene3D" id="1.10.10.10">
    <property type="entry name" value="Winged helix-like DNA-binding domain superfamily/Winged helix DNA-binding domain"/>
    <property type="match status" value="1"/>
</dbReference>